<organism evidence="3 4">
    <name type="scientific">Passalora fulva</name>
    <name type="common">Tomato leaf mold</name>
    <name type="synonym">Cladosporium fulvum</name>
    <dbReference type="NCBI Taxonomy" id="5499"/>
    <lineage>
        <taxon>Eukaryota</taxon>
        <taxon>Fungi</taxon>
        <taxon>Dikarya</taxon>
        <taxon>Ascomycota</taxon>
        <taxon>Pezizomycotina</taxon>
        <taxon>Dothideomycetes</taxon>
        <taxon>Dothideomycetidae</taxon>
        <taxon>Mycosphaerellales</taxon>
        <taxon>Mycosphaerellaceae</taxon>
        <taxon>Fulvia</taxon>
    </lineage>
</organism>
<dbReference type="OMA" id="EFHFQEE"/>
<keyword evidence="4" id="KW-1185">Reference proteome</keyword>
<feature type="compositionally biased region" description="Basic residues" evidence="1">
    <location>
        <begin position="466"/>
        <end position="479"/>
    </location>
</feature>
<evidence type="ECO:0000313" key="4">
    <source>
        <dbReference type="Proteomes" id="UP000756132"/>
    </source>
</evidence>
<feature type="region of interest" description="Disordered" evidence="1">
    <location>
        <begin position="333"/>
        <end position="366"/>
    </location>
</feature>
<dbReference type="Pfam" id="PF24494">
    <property type="entry name" value="DUF7587"/>
    <property type="match status" value="1"/>
</dbReference>
<dbReference type="AlphaFoldDB" id="A0A9Q8P3P9"/>
<dbReference type="OrthoDB" id="3649817at2759"/>
<feature type="region of interest" description="Disordered" evidence="1">
    <location>
        <begin position="384"/>
        <end position="479"/>
    </location>
</feature>
<gene>
    <name evidence="3" type="ORF">CLAFUR5_01539</name>
</gene>
<dbReference type="Proteomes" id="UP000756132">
    <property type="component" value="Chromosome 1"/>
</dbReference>
<evidence type="ECO:0000259" key="2">
    <source>
        <dbReference type="Pfam" id="PF24494"/>
    </source>
</evidence>
<feature type="compositionally biased region" description="Basic and acidic residues" evidence="1">
    <location>
        <begin position="411"/>
        <end position="430"/>
    </location>
</feature>
<dbReference type="GeneID" id="71981417"/>
<name>A0A9Q8P3P9_PASFU</name>
<dbReference type="KEGG" id="ffu:CLAFUR5_01539"/>
<accession>A0A9Q8P3P9</accession>
<proteinExistence type="predicted"/>
<feature type="domain" description="DUF7587" evidence="2">
    <location>
        <begin position="3"/>
        <end position="127"/>
    </location>
</feature>
<reference evidence="3" key="1">
    <citation type="submission" date="2021-12" db="EMBL/GenBank/DDBJ databases">
        <authorList>
            <person name="Zaccaron A."/>
            <person name="Stergiopoulos I."/>
        </authorList>
    </citation>
    <scope>NUCLEOTIDE SEQUENCE</scope>
    <source>
        <strain evidence="3">Race5_Kim</strain>
    </source>
</reference>
<sequence>MELFRAYSDESQGRNGKDVFASGAAVSSGNITAYNPPLPSSIDVGQELVDALKWKKHMPSIFVFFSTSLLFATQVARFRKQKGETNVEIACVNTATARTPDGNPAKFWSVSSLVKKYGITLSNKDGSLRDYADIFVAMDCIVPGKDALIASFDEMEQAGLYRVYPAMASGYHSHRPRLALTTQDLREFHFQEEKSLTTGHINIAARVAAVFKADLSPREEQVPCSVFVHVLALRKRHARDVVLTSWLQSCSTEVVDLEVGNDELPVADFLRNLPELEQYRELKSVVGNRHIDAGALNYRIEVGGLVVSDVAQKQEMAEWQAWRGEHIQEMRNAREQRPDYVPKVTSRKRSRSKRSDSTGFDEAEQQEYKRVKREWLPRDEYRAVRDASRGRGERSDSTSFDKTGPSKRKWLPRDECRAQRDASRASRTDVRQLPFMGKHNHKKGFEMPGFETRLFDGHVQQNRSNRGQKSHREKKTRWW</sequence>
<dbReference type="EMBL" id="CP090163">
    <property type="protein sequence ID" value="UJO12255.1"/>
    <property type="molecule type" value="Genomic_DNA"/>
</dbReference>
<dbReference type="RefSeq" id="XP_047756621.1">
    <property type="nucleotide sequence ID" value="XM_047900687.1"/>
</dbReference>
<protein>
    <recommendedName>
        <fullName evidence="2">DUF7587 domain-containing protein</fullName>
    </recommendedName>
</protein>
<dbReference type="InterPro" id="IPR056009">
    <property type="entry name" value="DUF7587"/>
</dbReference>
<reference evidence="3" key="2">
    <citation type="journal article" date="2022" name="Microb. Genom.">
        <title>A chromosome-scale genome assembly of the tomato pathogen Cladosporium fulvum reveals a compartmentalized genome architecture and the presence of a dispensable chromosome.</title>
        <authorList>
            <person name="Zaccaron A.Z."/>
            <person name="Chen L.H."/>
            <person name="Samaras A."/>
            <person name="Stergiopoulos I."/>
        </authorList>
    </citation>
    <scope>NUCLEOTIDE SEQUENCE</scope>
    <source>
        <strain evidence="3">Race5_Kim</strain>
    </source>
</reference>
<feature type="compositionally biased region" description="Basic and acidic residues" evidence="1">
    <location>
        <begin position="384"/>
        <end position="396"/>
    </location>
</feature>
<evidence type="ECO:0000313" key="3">
    <source>
        <dbReference type="EMBL" id="UJO12255.1"/>
    </source>
</evidence>
<evidence type="ECO:0000256" key="1">
    <source>
        <dbReference type="SAM" id="MobiDB-lite"/>
    </source>
</evidence>